<evidence type="ECO:0000256" key="2">
    <source>
        <dbReference type="SAM" id="SignalP"/>
    </source>
</evidence>
<keyword evidence="2" id="KW-0732">Signal</keyword>
<organism evidence="4">
    <name type="scientific">Magallana gigas</name>
    <name type="common">Pacific oyster</name>
    <name type="synonym">Crassostrea gigas</name>
    <dbReference type="NCBI Taxonomy" id="29159"/>
    <lineage>
        <taxon>Eukaryota</taxon>
        <taxon>Metazoa</taxon>
        <taxon>Spiralia</taxon>
        <taxon>Lophotrochozoa</taxon>
        <taxon>Mollusca</taxon>
        <taxon>Bivalvia</taxon>
        <taxon>Autobranchia</taxon>
        <taxon>Pteriomorphia</taxon>
        <taxon>Ostreida</taxon>
        <taxon>Ostreoidea</taxon>
        <taxon>Ostreidae</taxon>
        <taxon>Magallana</taxon>
    </lineage>
</organism>
<gene>
    <name evidence="4" type="ORF">CGI_10017107</name>
</gene>
<evidence type="ECO:0000313" key="4">
    <source>
        <dbReference type="EMBL" id="EKC38550.1"/>
    </source>
</evidence>
<dbReference type="InterPro" id="IPR057626">
    <property type="entry name" value="S-S_Temptin"/>
</dbReference>
<feature type="signal peptide" evidence="2">
    <location>
        <begin position="1"/>
        <end position="18"/>
    </location>
</feature>
<feature type="domain" description="Temptin Cys/Cys disulfide" evidence="3">
    <location>
        <begin position="18"/>
        <end position="68"/>
    </location>
</feature>
<evidence type="ECO:0000259" key="3">
    <source>
        <dbReference type="Pfam" id="PF24784"/>
    </source>
</evidence>
<name>K1RBE2_MAGGI</name>
<dbReference type="EMBL" id="JH817779">
    <property type="protein sequence ID" value="EKC38550.1"/>
    <property type="molecule type" value="Genomic_DNA"/>
</dbReference>
<sequence length="70" mass="7693">MGVRACFCFCLLFAVTLGFKSFQHKIPNGDSVPHPCKPNYLWHGVGHENELGGGSRNPFGRDFDAAGKVR</sequence>
<dbReference type="AlphaFoldDB" id="K1RBE2"/>
<feature type="compositionally biased region" description="Basic and acidic residues" evidence="1">
    <location>
        <begin position="59"/>
        <end position="70"/>
    </location>
</feature>
<feature type="region of interest" description="Disordered" evidence="1">
    <location>
        <begin position="50"/>
        <end position="70"/>
    </location>
</feature>
<feature type="chain" id="PRO_5043702517" evidence="2">
    <location>
        <begin position="19"/>
        <end position="70"/>
    </location>
</feature>
<dbReference type="InParanoid" id="K1RBE2"/>
<protein>
    <submittedName>
        <fullName evidence="4">Temptin</fullName>
    </submittedName>
</protein>
<evidence type="ECO:0000256" key="1">
    <source>
        <dbReference type="SAM" id="MobiDB-lite"/>
    </source>
</evidence>
<dbReference type="Pfam" id="PF24784">
    <property type="entry name" value="Temptin_C"/>
    <property type="match status" value="1"/>
</dbReference>
<dbReference type="HOGENOM" id="CLU_2760285_0_0_1"/>
<accession>K1RBE2</accession>
<proteinExistence type="predicted"/>
<reference evidence="4" key="1">
    <citation type="journal article" date="2012" name="Nature">
        <title>The oyster genome reveals stress adaptation and complexity of shell formation.</title>
        <authorList>
            <person name="Zhang G."/>
            <person name="Fang X."/>
            <person name="Guo X."/>
            <person name="Li L."/>
            <person name="Luo R."/>
            <person name="Xu F."/>
            <person name="Yang P."/>
            <person name="Zhang L."/>
            <person name="Wang X."/>
            <person name="Qi H."/>
            <person name="Xiong Z."/>
            <person name="Que H."/>
            <person name="Xie Y."/>
            <person name="Holland P.W."/>
            <person name="Paps J."/>
            <person name="Zhu Y."/>
            <person name="Wu F."/>
            <person name="Chen Y."/>
            <person name="Wang J."/>
            <person name="Peng C."/>
            <person name="Meng J."/>
            <person name="Yang L."/>
            <person name="Liu J."/>
            <person name="Wen B."/>
            <person name="Zhang N."/>
            <person name="Huang Z."/>
            <person name="Zhu Q."/>
            <person name="Feng Y."/>
            <person name="Mount A."/>
            <person name="Hedgecock D."/>
            <person name="Xu Z."/>
            <person name="Liu Y."/>
            <person name="Domazet-Loso T."/>
            <person name="Du Y."/>
            <person name="Sun X."/>
            <person name="Zhang S."/>
            <person name="Liu B."/>
            <person name="Cheng P."/>
            <person name="Jiang X."/>
            <person name="Li J."/>
            <person name="Fan D."/>
            <person name="Wang W."/>
            <person name="Fu W."/>
            <person name="Wang T."/>
            <person name="Wang B."/>
            <person name="Zhang J."/>
            <person name="Peng Z."/>
            <person name="Li Y."/>
            <person name="Li N."/>
            <person name="Wang J."/>
            <person name="Chen M."/>
            <person name="He Y."/>
            <person name="Tan F."/>
            <person name="Song X."/>
            <person name="Zheng Q."/>
            <person name="Huang R."/>
            <person name="Yang H."/>
            <person name="Du X."/>
            <person name="Chen L."/>
            <person name="Yang M."/>
            <person name="Gaffney P.M."/>
            <person name="Wang S."/>
            <person name="Luo L."/>
            <person name="She Z."/>
            <person name="Ming Y."/>
            <person name="Huang W."/>
            <person name="Zhang S."/>
            <person name="Huang B."/>
            <person name="Zhang Y."/>
            <person name="Qu T."/>
            <person name="Ni P."/>
            <person name="Miao G."/>
            <person name="Wang J."/>
            <person name="Wang Q."/>
            <person name="Steinberg C.E."/>
            <person name="Wang H."/>
            <person name="Li N."/>
            <person name="Qian L."/>
            <person name="Zhang G."/>
            <person name="Li Y."/>
            <person name="Yang H."/>
            <person name="Liu X."/>
            <person name="Wang J."/>
            <person name="Yin Y."/>
            <person name="Wang J."/>
        </authorList>
    </citation>
    <scope>NUCLEOTIDE SEQUENCE [LARGE SCALE GENOMIC DNA]</scope>
    <source>
        <strain evidence="4">05x7-T-G4-1.051#20</strain>
    </source>
</reference>